<organism evidence="1 2">
    <name type="scientific">Pristionchus entomophagus</name>
    <dbReference type="NCBI Taxonomy" id="358040"/>
    <lineage>
        <taxon>Eukaryota</taxon>
        <taxon>Metazoa</taxon>
        <taxon>Ecdysozoa</taxon>
        <taxon>Nematoda</taxon>
        <taxon>Chromadorea</taxon>
        <taxon>Rhabditida</taxon>
        <taxon>Rhabditina</taxon>
        <taxon>Diplogasteromorpha</taxon>
        <taxon>Diplogasteroidea</taxon>
        <taxon>Neodiplogasteridae</taxon>
        <taxon>Pristionchus</taxon>
    </lineage>
</organism>
<dbReference type="AlphaFoldDB" id="A0AAV5SJS1"/>
<comment type="caution">
    <text evidence="1">The sequence shown here is derived from an EMBL/GenBank/DDBJ whole genome shotgun (WGS) entry which is preliminary data.</text>
</comment>
<evidence type="ECO:0000313" key="1">
    <source>
        <dbReference type="EMBL" id="GMS82862.1"/>
    </source>
</evidence>
<dbReference type="Proteomes" id="UP001432027">
    <property type="component" value="Unassembled WGS sequence"/>
</dbReference>
<evidence type="ECO:0000313" key="2">
    <source>
        <dbReference type="Proteomes" id="UP001432027"/>
    </source>
</evidence>
<accession>A0AAV5SJS1</accession>
<sequence>PSLCLPFAWTCMPVRPGENLPCPSLPLAEPIYKYVTTGLKMRTSADGVPEYYCEGNDALISVDQTTPTELPTTSYITCKPNSGIFVDEKGMAVGPKRFNCGWKCGTKCADDLVKVDSLGGDFYQGTLSDKHSTVNGCDVRTFIYTPTAPATTFDVDVITLDPYVENLTNNGGGGKSVTTVMTCNEFEDAWIWKGKEATYIDDRHFKE</sequence>
<dbReference type="EMBL" id="BTSX01000002">
    <property type="protein sequence ID" value="GMS82862.1"/>
    <property type="molecule type" value="Genomic_DNA"/>
</dbReference>
<reference evidence="1" key="1">
    <citation type="submission" date="2023-10" db="EMBL/GenBank/DDBJ databases">
        <title>Genome assembly of Pristionchus species.</title>
        <authorList>
            <person name="Yoshida K."/>
            <person name="Sommer R.J."/>
        </authorList>
    </citation>
    <scope>NUCLEOTIDE SEQUENCE</scope>
    <source>
        <strain evidence="1">RS0144</strain>
    </source>
</reference>
<gene>
    <name evidence="1" type="ORF">PENTCL1PPCAC_5037</name>
</gene>
<keyword evidence="2" id="KW-1185">Reference proteome</keyword>
<name>A0AAV5SJS1_9BILA</name>
<protein>
    <submittedName>
        <fullName evidence="1">Uncharacterized protein</fullName>
    </submittedName>
</protein>
<feature type="non-terminal residue" evidence="1">
    <location>
        <position position="1"/>
    </location>
</feature>
<proteinExistence type="predicted"/>